<organism evidence="3 4">
    <name type="scientific">Paeniglutamicibacter sulfureus</name>
    <dbReference type="NCBI Taxonomy" id="43666"/>
    <lineage>
        <taxon>Bacteria</taxon>
        <taxon>Bacillati</taxon>
        <taxon>Actinomycetota</taxon>
        <taxon>Actinomycetes</taxon>
        <taxon>Micrococcales</taxon>
        <taxon>Micrococcaceae</taxon>
        <taxon>Paeniglutamicibacter</taxon>
    </lineage>
</organism>
<dbReference type="EMBL" id="JAVDYI010000001">
    <property type="protein sequence ID" value="MDR7358891.1"/>
    <property type="molecule type" value="Genomic_DNA"/>
</dbReference>
<sequence>MDNPARPMRGYRRPLARAATIAMATVLLFLGLGTTGGHAHAGLLGGPATQVAALKTTPRETAVQLHVAAPGSENPETTNDGNDEDSGEEHRFLSPGLLGLAGLVAVTALVGTILMIRSRRRPPPSQETER</sequence>
<evidence type="ECO:0000256" key="1">
    <source>
        <dbReference type="SAM" id="MobiDB-lite"/>
    </source>
</evidence>
<evidence type="ECO:0000313" key="4">
    <source>
        <dbReference type="Proteomes" id="UP001183817"/>
    </source>
</evidence>
<protein>
    <submittedName>
        <fullName evidence="3">Uncharacterized protein</fullName>
    </submittedName>
</protein>
<feature type="region of interest" description="Disordered" evidence="1">
    <location>
        <begin position="68"/>
        <end position="92"/>
    </location>
</feature>
<dbReference type="Proteomes" id="UP001183817">
    <property type="component" value="Unassembled WGS sequence"/>
</dbReference>
<keyword evidence="2" id="KW-1133">Transmembrane helix</keyword>
<evidence type="ECO:0000313" key="3">
    <source>
        <dbReference type="EMBL" id="MDR7358891.1"/>
    </source>
</evidence>
<evidence type="ECO:0000256" key="2">
    <source>
        <dbReference type="SAM" id="Phobius"/>
    </source>
</evidence>
<dbReference type="RefSeq" id="WP_310291003.1">
    <property type="nucleotide sequence ID" value="NZ_BAAAWO010000001.1"/>
</dbReference>
<name>A0ABU2BJR2_9MICC</name>
<comment type="caution">
    <text evidence="3">The sequence shown here is derived from an EMBL/GenBank/DDBJ whole genome shotgun (WGS) entry which is preliminary data.</text>
</comment>
<keyword evidence="2" id="KW-0812">Transmembrane</keyword>
<proteinExistence type="predicted"/>
<keyword evidence="2" id="KW-0472">Membrane</keyword>
<keyword evidence="4" id="KW-1185">Reference proteome</keyword>
<reference evidence="3 4" key="1">
    <citation type="submission" date="2023-07" db="EMBL/GenBank/DDBJ databases">
        <title>Sequencing the genomes of 1000 actinobacteria strains.</title>
        <authorList>
            <person name="Klenk H.-P."/>
        </authorList>
    </citation>
    <scope>NUCLEOTIDE SEQUENCE [LARGE SCALE GENOMIC DNA]</scope>
    <source>
        <strain evidence="3 4">DSM 20167</strain>
    </source>
</reference>
<gene>
    <name evidence="3" type="ORF">J2S64_002582</name>
</gene>
<accession>A0ABU2BJR2</accession>
<feature type="transmembrane region" description="Helical" evidence="2">
    <location>
        <begin position="92"/>
        <end position="116"/>
    </location>
</feature>